<evidence type="ECO:0000256" key="2">
    <source>
        <dbReference type="ARBA" id="ARBA00022771"/>
    </source>
</evidence>
<keyword evidence="1" id="KW-0479">Metal-binding</keyword>
<dbReference type="SUPFAM" id="SSF57850">
    <property type="entry name" value="RING/U-box"/>
    <property type="match status" value="1"/>
</dbReference>
<evidence type="ECO:0000313" key="9">
    <source>
        <dbReference type="Proteomes" id="UP001527925"/>
    </source>
</evidence>
<feature type="domain" description="GATA-type" evidence="7">
    <location>
        <begin position="89"/>
        <end position="126"/>
    </location>
</feature>
<gene>
    <name evidence="8" type="ORF">HK105_207521</name>
</gene>
<proteinExistence type="predicted"/>
<dbReference type="Gene3D" id="3.30.50.10">
    <property type="entry name" value="Erythroid Transcription Factor GATA-1, subunit A"/>
    <property type="match status" value="1"/>
</dbReference>
<feature type="domain" description="RING-type" evidence="6">
    <location>
        <begin position="295"/>
        <end position="337"/>
    </location>
</feature>
<dbReference type="EMBL" id="JADGIZ020000054">
    <property type="protein sequence ID" value="KAL2912955.1"/>
    <property type="molecule type" value="Genomic_DNA"/>
</dbReference>
<protein>
    <recommendedName>
        <fullName evidence="10">RING-type domain-containing protein</fullName>
    </recommendedName>
</protein>
<evidence type="ECO:0000259" key="7">
    <source>
        <dbReference type="PROSITE" id="PS50114"/>
    </source>
</evidence>
<feature type="compositionally biased region" description="Polar residues" evidence="5">
    <location>
        <begin position="245"/>
        <end position="254"/>
    </location>
</feature>
<name>A0ABR4N0D1_9FUNG</name>
<dbReference type="InterPro" id="IPR017907">
    <property type="entry name" value="Znf_RING_CS"/>
</dbReference>
<evidence type="ECO:0008006" key="10">
    <source>
        <dbReference type="Google" id="ProtNLM"/>
    </source>
</evidence>
<keyword evidence="3" id="KW-0862">Zinc</keyword>
<evidence type="ECO:0000313" key="8">
    <source>
        <dbReference type="EMBL" id="KAL2912955.1"/>
    </source>
</evidence>
<feature type="compositionally biased region" description="Low complexity" evidence="5">
    <location>
        <begin position="271"/>
        <end position="291"/>
    </location>
</feature>
<dbReference type="Proteomes" id="UP001527925">
    <property type="component" value="Unassembled WGS sequence"/>
</dbReference>
<sequence length="362" mass="39888">MSMMNLDTPKPKNVPEELKTFLESHPTEWFTNEELADHLCHTPSGIRNAVTKLKSTGLIQTRMTGSLAYRGWHTAPRGMPLPLPEMQKRMASRKCNGCGTAHSRYWRSDLEETNGWLCNNCGMNQRRGRGIHRVAGGKRKCGNCGTTKSAGKWRRDREIPDSYLCNKCGMNQRRAQLRLELQQQRAAAEALAGVYEQAQRQHYSAQQLSPSDARSPSLPPLGHPSPLHIHSHPSPSSPGHKSLERSSSFSSVATQDGGVPRLPRHTRSAARPRLAASSRSPAPSSPAYRASSVPCNVCNECLPTIELAACKHRVCGECIPVFIRHSLKAQSIDCPVCARDHPGSPTIAIVPIMRLGEFIDSL</sequence>
<keyword evidence="9" id="KW-1185">Reference proteome</keyword>
<dbReference type="InterPro" id="IPR001841">
    <property type="entry name" value="Znf_RING"/>
</dbReference>
<comment type="caution">
    <text evidence="8">The sequence shown here is derived from an EMBL/GenBank/DDBJ whole genome shotgun (WGS) entry which is preliminary data.</text>
</comment>
<feature type="region of interest" description="Disordered" evidence="5">
    <location>
        <begin position="202"/>
        <end position="291"/>
    </location>
</feature>
<evidence type="ECO:0000256" key="1">
    <source>
        <dbReference type="ARBA" id="ARBA00022723"/>
    </source>
</evidence>
<dbReference type="InterPro" id="IPR000679">
    <property type="entry name" value="Znf_GATA"/>
</dbReference>
<evidence type="ECO:0000259" key="6">
    <source>
        <dbReference type="PROSITE" id="PS50089"/>
    </source>
</evidence>
<dbReference type="SUPFAM" id="SSF57716">
    <property type="entry name" value="Glucocorticoid receptor-like (DNA-binding domain)"/>
    <property type="match status" value="2"/>
</dbReference>
<reference evidence="8 9" key="1">
    <citation type="submission" date="2023-09" db="EMBL/GenBank/DDBJ databases">
        <title>Pangenome analysis of Batrachochytrium dendrobatidis and related Chytrids.</title>
        <authorList>
            <person name="Yacoub M.N."/>
            <person name="Stajich J.E."/>
            <person name="James T.Y."/>
        </authorList>
    </citation>
    <scope>NUCLEOTIDE SEQUENCE [LARGE SCALE GENOMIC DNA]</scope>
    <source>
        <strain evidence="8 9">JEL0888</strain>
    </source>
</reference>
<dbReference type="PROSITE" id="PS50089">
    <property type="entry name" value="ZF_RING_2"/>
    <property type="match status" value="1"/>
</dbReference>
<keyword evidence="2 4" id="KW-0863">Zinc-finger</keyword>
<evidence type="ECO:0000256" key="5">
    <source>
        <dbReference type="SAM" id="MobiDB-lite"/>
    </source>
</evidence>
<evidence type="ECO:0000256" key="3">
    <source>
        <dbReference type="ARBA" id="ARBA00022833"/>
    </source>
</evidence>
<dbReference type="InterPro" id="IPR013083">
    <property type="entry name" value="Znf_RING/FYVE/PHD"/>
</dbReference>
<accession>A0ABR4N0D1</accession>
<dbReference type="PROSITE" id="PS50114">
    <property type="entry name" value="GATA_ZN_FINGER_2"/>
    <property type="match status" value="1"/>
</dbReference>
<dbReference type="InterPro" id="IPR013088">
    <property type="entry name" value="Znf_NHR/GATA"/>
</dbReference>
<evidence type="ECO:0000256" key="4">
    <source>
        <dbReference type="PROSITE-ProRule" id="PRU00094"/>
    </source>
</evidence>
<dbReference type="PROSITE" id="PS00518">
    <property type="entry name" value="ZF_RING_1"/>
    <property type="match status" value="1"/>
</dbReference>
<feature type="compositionally biased region" description="Low complexity" evidence="5">
    <location>
        <begin position="224"/>
        <end position="240"/>
    </location>
</feature>
<dbReference type="Gene3D" id="3.30.40.10">
    <property type="entry name" value="Zinc/RING finger domain, C3HC4 (zinc finger)"/>
    <property type="match status" value="1"/>
</dbReference>
<organism evidence="8 9">
    <name type="scientific">Polyrhizophydium stewartii</name>
    <dbReference type="NCBI Taxonomy" id="2732419"/>
    <lineage>
        <taxon>Eukaryota</taxon>
        <taxon>Fungi</taxon>
        <taxon>Fungi incertae sedis</taxon>
        <taxon>Chytridiomycota</taxon>
        <taxon>Chytridiomycota incertae sedis</taxon>
        <taxon>Chytridiomycetes</taxon>
        <taxon>Rhizophydiales</taxon>
        <taxon>Rhizophydiales incertae sedis</taxon>
        <taxon>Polyrhizophydium</taxon>
    </lineage>
</organism>
<feature type="compositionally biased region" description="Polar residues" evidence="5">
    <location>
        <begin position="202"/>
        <end position="214"/>
    </location>
</feature>